<dbReference type="RefSeq" id="XP_018750518.1">
    <property type="nucleotide sequence ID" value="XM_018893640.1"/>
</dbReference>
<evidence type="ECO:0000313" key="1">
    <source>
        <dbReference type="EMBL" id="EWG44327.1"/>
    </source>
</evidence>
<dbReference type="GeneID" id="30063419"/>
<dbReference type="EMBL" id="DS022247">
    <property type="protein sequence ID" value="EWG44327.1"/>
    <property type="molecule type" value="Genomic_DNA"/>
</dbReference>
<dbReference type="Proteomes" id="UP000009096">
    <property type="component" value="Chromosome 3"/>
</dbReference>
<name>W7MHP0_GIBM7</name>
<dbReference type="HOGENOM" id="CLU_2365230_0_0_1"/>
<protein>
    <submittedName>
        <fullName evidence="1">Uncharacterized protein</fullName>
    </submittedName>
</protein>
<evidence type="ECO:0000313" key="2">
    <source>
        <dbReference type="Proteomes" id="UP000009096"/>
    </source>
</evidence>
<proteinExistence type="predicted"/>
<dbReference type="KEGG" id="fvr:FVEG_05422"/>
<accession>W7MHP0</accession>
<dbReference type="OMA" id="KSNFWAS"/>
<dbReference type="AlphaFoldDB" id="W7MHP0"/>
<dbReference type="VEuPathDB" id="FungiDB:FVEG_05422"/>
<organism evidence="1 2">
    <name type="scientific">Gibberella moniliformis (strain M3125 / FGSC 7600)</name>
    <name type="common">Maize ear and stalk rot fungus</name>
    <name type="synonym">Fusarium verticillioides</name>
    <dbReference type="NCBI Taxonomy" id="334819"/>
    <lineage>
        <taxon>Eukaryota</taxon>
        <taxon>Fungi</taxon>
        <taxon>Dikarya</taxon>
        <taxon>Ascomycota</taxon>
        <taxon>Pezizomycotina</taxon>
        <taxon>Sordariomycetes</taxon>
        <taxon>Hypocreomycetidae</taxon>
        <taxon>Hypocreales</taxon>
        <taxon>Nectriaceae</taxon>
        <taxon>Fusarium</taxon>
        <taxon>Fusarium fujikuroi species complex</taxon>
    </lineage>
</organism>
<keyword evidence="2" id="KW-1185">Reference proteome</keyword>
<gene>
    <name evidence="1" type="ORF">FVEG_05422</name>
</gene>
<dbReference type="eggNOG" id="ENOG502RKQK">
    <property type="taxonomic scope" value="Eukaryota"/>
</dbReference>
<sequence length="97" mass="10826">MTCNLCSQTSSRASGLVAGQHASLFGMYSSYHHTNKDIQAKSNFWASSSCPVQYSVSPRVVIAHSQQTIVARRVRLLQRRHTQFLADLDLPRAQIAH</sequence>
<reference evidence="1 2" key="1">
    <citation type="journal article" date="2010" name="Nature">
        <title>Comparative genomics reveals mobile pathogenicity chromosomes in Fusarium.</title>
        <authorList>
            <person name="Ma L.J."/>
            <person name="van der Does H.C."/>
            <person name="Borkovich K.A."/>
            <person name="Coleman J.J."/>
            <person name="Daboussi M.J."/>
            <person name="Di Pietro A."/>
            <person name="Dufresne M."/>
            <person name="Freitag M."/>
            <person name="Grabherr M."/>
            <person name="Henrissat B."/>
            <person name="Houterman P.M."/>
            <person name="Kang S."/>
            <person name="Shim W.B."/>
            <person name="Woloshuk C."/>
            <person name="Xie X."/>
            <person name="Xu J.R."/>
            <person name="Antoniw J."/>
            <person name="Baker S.E."/>
            <person name="Bluhm B.H."/>
            <person name="Breakspear A."/>
            <person name="Brown D.W."/>
            <person name="Butchko R.A."/>
            <person name="Chapman S."/>
            <person name="Coulson R."/>
            <person name="Coutinho P.M."/>
            <person name="Danchin E.G."/>
            <person name="Diener A."/>
            <person name="Gale L.R."/>
            <person name="Gardiner D.M."/>
            <person name="Goff S."/>
            <person name="Hammond-Kosack K.E."/>
            <person name="Hilburn K."/>
            <person name="Hua-Van A."/>
            <person name="Jonkers W."/>
            <person name="Kazan K."/>
            <person name="Kodira C.D."/>
            <person name="Koehrsen M."/>
            <person name="Kumar L."/>
            <person name="Lee Y.H."/>
            <person name="Li L."/>
            <person name="Manners J.M."/>
            <person name="Miranda-Saavedra D."/>
            <person name="Mukherjee M."/>
            <person name="Park G."/>
            <person name="Park J."/>
            <person name="Park S.Y."/>
            <person name="Proctor R.H."/>
            <person name="Regev A."/>
            <person name="Ruiz-Roldan M.C."/>
            <person name="Sain D."/>
            <person name="Sakthikumar S."/>
            <person name="Sykes S."/>
            <person name="Schwartz D.C."/>
            <person name="Turgeon B.G."/>
            <person name="Wapinski I."/>
            <person name="Yoder O."/>
            <person name="Young S."/>
            <person name="Zeng Q."/>
            <person name="Zhou S."/>
            <person name="Galagan J."/>
            <person name="Cuomo C.A."/>
            <person name="Kistler H.C."/>
            <person name="Rep M."/>
        </authorList>
    </citation>
    <scope>NUCLEOTIDE SEQUENCE [LARGE SCALE GENOMIC DNA]</scope>
    <source>
        <strain evidence="2">M3125 / FGSC 7600</strain>
    </source>
</reference>